<dbReference type="Proteomes" id="UP000655366">
    <property type="component" value="Unassembled WGS sequence"/>
</dbReference>
<dbReference type="InterPro" id="IPR000182">
    <property type="entry name" value="GNAT_dom"/>
</dbReference>
<dbReference type="SUPFAM" id="SSF55729">
    <property type="entry name" value="Acyl-CoA N-acyltransferases (Nat)"/>
    <property type="match status" value="1"/>
</dbReference>
<sequence length="196" mass="22143">MSLSKAYPRGPRLSFRDFTAEDIPAVHEFTSDPEVTRWSTWGPNTLEQTISFVKDAAHAHLEEGRSAFSLAAVLEGRTIGSVAIWTTDPYDHNGELGYTFHRSYWGNGYATETTSQLLRFGFDTLKLERISATCHPGNIGSIRVLEKSGFTLEGRLRSHRLVRGVRRDSMLYSILREEYASVRAETITGLEKDELR</sequence>
<evidence type="ECO:0000313" key="3">
    <source>
        <dbReference type="Proteomes" id="UP000655366"/>
    </source>
</evidence>
<dbReference type="Pfam" id="PF13302">
    <property type="entry name" value="Acetyltransf_3"/>
    <property type="match status" value="1"/>
</dbReference>
<feature type="domain" description="N-acetyltransferase" evidence="1">
    <location>
        <begin position="13"/>
        <end position="177"/>
    </location>
</feature>
<accession>A0A931CSD2</accession>
<dbReference type="InterPro" id="IPR051531">
    <property type="entry name" value="N-acetyltransferase"/>
</dbReference>
<evidence type="ECO:0000313" key="2">
    <source>
        <dbReference type="EMBL" id="MBG0741735.1"/>
    </source>
</evidence>
<comment type="caution">
    <text evidence="2">The sequence shown here is derived from an EMBL/GenBank/DDBJ whole genome shotgun (WGS) entry which is preliminary data.</text>
</comment>
<dbReference type="Gene3D" id="3.40.630.30">
    <property type="match status" value="1"/>
</dbReference>
<reference evidence="2 3" key="1">
    <citation type="submission" date="2020-11" db="EMBL/GenBank/DDBJ databases">
        <title>Arthrobacter antarcticus sp. nov., isolated from Antarctic Soil.</title>
        <authorList>
            <person name="Li J."/>
        </authorList>
    </citation>
    <scope>NUCLEOTIDE SEQUENCE [LARGE SCALE GENOMIC DNA]</scope>
    <source>
        <strain evidence="2 3">Z1-20</strain>
    </source>
</reference>
<dbReference type="AlphaFoldDB" id="A0A931CSD2"/>
<dbReference type="RefSeq" id="WP_196398663.1">
    <property type="nucleotide sequence ID" value="NZ_JADNYM010000038.1"/>
</dbReference>
<keyword evidence="3" id="KW-1185">Reference proteome</keyword>
<gene>
    <name evidence="2" type="ORF">IV500_20470</name>
</gene>
<protein>
    <submittedName>
        <fullName evidence="2">GNAT family N-acetyltransferase</fullName>
    </submittedName>
</protein>
<proteinExistence type="predicted"/>
<dbReference type="PROSITE" id="PS51186">
    <property type="entry name" value="GNAT"/>
    <property type="match status" value="1"/>
</dbReference>
<name>A0A931CSD2_9MICC</name>
<dbReference type="GO" id="GO:0016747">
    <property type="term" value="F:acyltransferase activity, transferring groups other than amino-acyl groups"/>
    <property type="evidence" value="ECO:0007669"/>
    <property type="project" value="InterPro"/>
</dbReference>
<organism evidence="2 3">
    <name type="scientific">Arthrobacter terrae</name>
    <dbReference type="NCBI Taxonomy" id="2935737"/>
    <lineage>
        <taxon>Bacteria</taxon>
        <taxon>Bacillati</taxon>
        <taxon>Actinomycetota</taxon>
        <taxon>Actinomycetes</taxon>
        <taxon>Micrococcales</taxon>
        <taxon>Micrococcaceae</taxon>
        <taxon>Arthrobacter</taxon>
    </lineage>
</organism>
<dbReference type="EMBL" id="JADNYM010000038">
    <property type="protein sequence ID" value="MBG0741735.1"/>
    <property type="molecule type" value="Genomic_DNA"/>
</dbReference>
<evidence type="ECO:0000259" key="1">
    <source>
        <dbReference type="PROSITE" id="PS51186"/>
    </source>
</evidence>
<dbReference type="InterPro" id="IPR016181">
    <property type="entry name" value="Acyl_CoA_acyltransferase"/>
</dbReference>
<dbReference type="PANTHER" id="PTHR43792">
    <property type="entry name" value="GNAT FAMILY, PUTATIVE (AFU_ORTHOLOGUE AFUA_3G00765)-RELATED-RELATED"/>
    <property type="match status" value="1"/>
</dbReference>